<reference evidence="5 6" key="1">
    <citation type="submission" date="2024-08" db="EMBL/GenBank/DDBJ databases">
        <authorList>
            <person name="Feng Z."/>
            <person name="Ronholm J."/>
        </authorList>
    </citation>
    <scope>NUCLEOTIDE SEQUENCE [LARGE SCALE GENOMIC DNA]</scope>
    <source>
        <strain evidence="5 6">4-AB0-8</strain>
    </source>
</reference>
<evidence type="ECO:0000256" key="3">
    <source>
        <dbReference type="ARBA" id="ARBA00022490"/>
    </source>
</evidence>
<feature type="domain" description="CheW-like" evidence="4">
    <location>
        <begin position="54"/>
        <end position="198"/>
    </location>
</feature>
<evidence type="ECO:0000313" key="5">
    <source>
        <dbReference type="EMBL" id="MEZ2738930.1"/>
    </source>
</evidence>
<dbReference type="Proteomes" id="UP001567350">
    <property type="component" value="Unassembled WGS sequence"/>
</dbReference>
<evidence type="ECO:0000313" key="6">
    <source>
        <dbReference type="Proteomes" id="UP001567350"/>
    </source>
</evidence>
<dbReference type="PROSITE" id="PS50851">
    <property type="entry name" value="CHEW"/>
    <property type="match status" value="1"/>
</dbReference>
<dbReference type="Gene3D" id="2.30.30.40">
    <property type="entry name" value="SH3 Domains"/>
    <property type="match status" value="1"/>
</dbReference>
<evidence type="ECO:0000259" key="4">
    <source>
        <dbReference type="PROSITE" id="PS50851"/>
    </source>
</evidence>
<dbReference type="SUPFAM" id="SSF50341">
    <property type="entry name" value="CheW-like"/>
    <property type="match status" value="1"/>
</dbReference>
<dbReference type="Gene3D" id="2.40.50.180">
    <property type="entry name" value="CheA-289, Domain 4"/>
    <property type="match status" value="1"/>
</dbReference>
<dbReference type="SMART" id="SM00260">
    <property type="entry name" value="CheW"/>
    <property type="match status" value="1"/>
</dbReference>
<dbReference type="Pfam" id="PF01584">
    <property type="entry name" value="CheW"/>
    <property type="match status" value="1"/>
</dbReference>
<dbReference type="EMBL" id="JBGJLR010000004">
    <property type="protein sequence ID" value="MEZ2738930.1"/>
    <property type="molecule type" value="Genomic_DNA"/>
</dbReference>
<protein>
    <recommendedName>
        <fullName evidence="2">Chemotaxis protein CheW</fullName>
    </recommendedName>
</protein>
<gene>
    <name evidence="5" type="ORF">ACBP88_05540</name>
</gene>
<comment type="caution">
    <text evidence="5">The sequence shown here is derived from an EMBL/GenBank/DDBJ whole genome shotgun (WGS) entry which is preliminary data.</text>
</comment>
<dbReference type="InterPro" id="IPR036061">
    <property type="entry name" value="CheW-like_dom_sf"/>
</dbReference>
<keyword evidence="6" id="KW-1185">Reference proteome</keyword>
<proteinExistence type="predicted"/>
<keyword evidence="3" id="KW-0963">Cytoplasm</keyword>
<name>A0ABV4IAP4_9BURK</name>
<dbReference type="PANTHER" id="PTHR22617">
    <property type="entry name" value="CHEMOTAXIS SENSOR HISTIDINE KINASE-RELATED"/>
    <property type="match status" value="1"/>
</dbReference>
<dbReference type="InterPro" id="IPR039315">
    <property type="entry name" value="CheW"/>
</dbReference>
<organism evidence="5 6">
    <name type="scientific">Comamonas jiangduensis</name>
    <dbReference type="NCBI Taxonomy" id="1194168"/>
    <lineage>
        <taxon>Bacteria</taxon>
        <taxon>Pseudomonadati</taxon>
        <taxon>Pseudomonadota</taxon>
        <taxon>Betaproteobacteria</taxon>
        <taxon>Burkholderiales</taxon>
        <taxon>Comamonadaceae</taxon>
        <taxon>Comamonas</taxon>
    </lineage>
</organism>
<evidence type="ECO:0000256" key="1">
    <source>
        <dbReference type="ARBA" id="ARBA00004496"/>
    </source>
</evidence>
<sequence>MMVTYFVQARRRQPRSCVFTTWIFADHASTWFSAFQCLLLNITKQKSKTMKQHAGEYLSFQLGGEQYGIDILKVQEIRGYEIATHIANAPAYILGVLNLRGTIVPIVDLRIKLGISAPSYDNQTVTIVLNVADNVVGMVVDAVQDVVALKAEDIKPAPDFGNAVASQHIVGIATLSQADAARMLILMDIEQFMTSAEIGVISQSSKVIAE</sequence>
<dbReference type="RefSeq" id="WP_370891192.1">
    <property type="nucleotide sequence ID" value="NZ_JBGJLR010000004.1"/>
</dbReference>
<comment type="subcellular location">
    <subcellularLocation>
        <location evidence="1">Cytoplasm</location>
    </subcellularLocation>
</comment>
<dbReference type="InterPro" id="IPR002545">
    <property type="entry name" value="CheW-lke_dom"/>
</dbReference>
<dbReference type="PANTHER" id="PTHR22617:SF45">
    <property type="entry name" value="CHEMOTAXIS PROTEIN CHEW"/>
    <property type="match status" value="1"/>
</dbReference>
<evidence type="ECO:0000256" key="2">
    <source>
        <dbReference type="ARBA" id="ARBA00021483"/>
    </source>
</evidence>
<accession>A0ABV4IAP4</accession>